<feature type="transmembrane region" description="Helical" evidence="9">
    <location>
        <begin position="105"/>
        <end position="129"/>
    </location>
</feature>
<comment type="function">
    <text evidence="9">Plasma membrane transporter mediating the uptake by cells of the water soluble vitamin B2/riboflavin that plays a key role in biochemical oxidation-reduction reactions of the carbohydrate, lipid, and amino acid metabolism.</text>
</comment>
<evidence type="ECO:0000256" key="6">
    <source>
        <dbReference type="ARBA" id="ARBA00022692"/>
    </source>
</evidence>
<evidence type="ECO:0000313" key="11">
    <source>
        <dbReference type="Proteomes" id="UP000694388"/>
    </source>
</evidence>
<comment type="subcellular location">
    <subcellularLocation>
        <location evidence="2 9">Cell membrane</location>
        <topology evidence="2 9">Multi-pass membrane protein</topology>
    </subcellularLocation>
</comment>
<dbReference type="PANTHER" id="PTHR12929">
    <property type="entry name" value="SOLUTE CARRIER FAMILY 52"/>
    <property type="match status" value="1"/>
</dbReference>
<feature type="transmembrane region" description="Helical" evidence="9">
    <location>
        <begin position="73"/>
        <end position="93"/>
    </location>
</feature>
<feature type="transmembrane region" description="Helical" evidence="9">
    <location>
        <begin position="322"/>
        <end position="340"/>
    </location>
</feature>
<protein>
    <recommendedName>
        <fullName evidence="9">Riboflavin transporter</fullName>
    </recommendedName>
</protein>
<keyword evidence="5 9" id="KW-1003">Cell membrane</keyword>
<evidence type="ECO:0000256" key="5">
    <source>
        <dbReference type="ARBA" id="ARBA00022475"/>
    </source>
</evidence>
<evidence type="ECO:0000256" key="8">
    <source>
        <dbReference type="ARBA" id="ARBA00023136"/>
    </source>
</evidence>
<keyword evidence="7 9" id="KW-1133">Transmembrane helix</keyword>
<feature type="transmembrane region" description="Helical" evidence="9">
    <location>
        <begin position="38"/>
        <end position="61"/>
    </location>
</feature>
<evidence type="ECO:0000256" key="2">
    <source>
        <dbReference type="ARBA" id="ARBA00004651"/>
    </source>
</evidence>
<dbReference type="OMA" id="ITWVIFV"/>
<feature type="transmembrane region" description="Helical" evidence="9">
    <location>
        <begin position="384"/>
        <end position="410"/>
    </location>
</feature>
<evidence type="ECO:0000256" key="4">
    <source>
        <dbReference type="ARBA" id="ARBA00022448"/>
    </source>
</evidence>
<reference evidence="10" key="2">
    <citation type="submission" date="2025-09" db="UniProtKB">
        <authorList>
            <consortium name="Ensembl"/>
        </authorList>
    </citation>
    <scope>IDENTIFICATION</scope>
</reference>
<evidence type="ECO:0000256" key="3">
    <source>
        <dbReference type="ARBA" id="ARBA00006366"/>
    </source>
</evidence>
<dbReference type="GO" id="GO:0005886">
    <property type="term" value="C:plasma membrane"/>
    <property type="evidence" value="ECO:0007669"/>
    <property type="project" value="UniProtKB-SubCell"/>
</dbReference>
<dbReference type="GeneTree" id="ENSGT00390000003774"/>
<accession>A0A8C4NND8</accession>
<proteinExistence type="inferred from homology"/>
<evidence type="ECO:0000256" key="9">
    <source>
        <dbReference type="RuleBase" id="RU368035"/>
    </source>
</evidence>
<dbReference type="AlphaFoldDB" id="A0A8C4NND8"/>
<dbReference type="InterPro" id="IPR009357">
    <property type="entry name" value="Riboflavin_transptr"/>
</dbReference>
<dbReference type="Pfam" id="PF06237">
    <property type="entry name" value="SLC52_ribofla_tr"/>
    <property type="match status" value="1"/>
</dbReference>
<feature type="transmembrane region" description="Helical" evidence="9">
    <location>
        <begin position="352"/>
        <end position="372"/>
    </location>
</feature>
<keyword evidence="8 9" id="KW-0472">Membrane</keyword>
<keyword evidence="6 9" id="KW-0812">Transmembrane</keyword>
<dbReference type="GO" id="GO:0032217">
    <property type="term" value="F:riboflavin transmembrane transporter activity"/>
    <property type="evidence" value="ECO:0007669"/>
    <property type="project" value="UniProtKB-UniRule"/>
</dbReference>
<keyword evidence="11" id="KW-1185">Reference proteome</keyword>
<dbReference type="Proteomes" id="UP000694388">
    <property type="component" value="Unplaced"/>
</dbReference>
<dbReference type="Ensembl" id="ENSEBUT00000006784.1">
    <property type="protein sequence ID" value="ENSEBUP00000006329.1"/>
    <property type="gene ID" value="ENSEBUG00000004196.1"/>
</dbReference>
<evidence type="ECO:0000256" key="1">
    <source>
        <dbReference type="ARBA" id="ARBA00000215"/>
    </source>
</evidence>
<evidence type="ECO:0000313" key="10">
    <source>
        <dbReference type="Ensembl" id="ENSEBUP00000006329.1"/>
    </source>
</evidence>
<evidence type="ECO:0000256" key="7">
    <source>
        <dbReference type="ARBA" id="ARBA00022989"/>
    </source>
</evidence>
<sequence>MTLLVHGLCCMLGIASWVAINSIWVQLPLMVPVLPEGWLLPSYLTLIIQVANVGPLVVALLNRFCPGFLKEVNVIYAILGVGLLSCLLLSLFWNATLVVAGELRSLPLLVLAFFLALVDCTSSVTFLPFMLRLRSHYLPTYFVGEGLSGLIPSLLALAQGASQVKCVNSTFWNGTITESTTQLSYEIRTVYQEPLYSTSVFFLLLVGMLFGCFVSFTFLDRFPMAHLQYSPEGRLALAAPSLDSKRPSTIDVEQIGEFDIQETPITQELTPQFGRNFGASCEGLSKVRYAGALLLVFWANSLTNGVLPSVQSYSSLPYGEMAYHLVATLGAIANPMVCFVPKFYACRSQVILAFLTLIGTAFGGYILAMAAFSPCPLLVNTEMGVFLIVLCWVLFTGILTYVKVMVGLVLRQEGRMAMLWCGGVEQIGSAVGAFAMFPLINIYSIFTSGDPCTTVCH</sequence>
<reference evidence="10" key="1">
    <citation type="submission" date="2025-08" db="UniProtKB">
        <authorList>
            <consortium name="Ensembl"/>
        </authorList>
    </citation>
    <scope>IDENTIFICATION</scope>
</reference>
<name>A0A8C4NND8_EPTBU</name>
<keyword evidence="4 9" id="KW-0813">Transport</keyword>
<organism evidence="10 11">
    <name type="scientific">Eptatretus burgeri</name>
    <name type="common">Inshore hagfish</name>
    <dbReference type="NCBI Taxonomy" id="7764"/>
    <lineage>
        <taxon>Eukaryota</taxon>
        <taxon>Metazoa</taxon>
        <taxon>Chordata</taxon>
        <taxon>Craniata</taxon>
        <taxon>Vertebrata</taxon>
        <taxon>Cyclostomata</taxon>
        <taxon>Myxini</taxon>
        <taxon>Myxiniformes</taxon>
        <taxon>Myxinidae</taxon>
        <taxon>Eptatretinae</taxon>
        <taxon>Eptatretus</taxon>
    </lineage>
</organism>
<feature type="transmembrane region" description="Helical" evidence="9">
    <location>
        <begin position="200"/>
        <end position="219"/>
    </location>
</feature>
<comment type="catalytic activity">
    <reaction evidence="1 9">
        <text>riboflavin(in) = riboflavin(out)</text>
        <dbReference type="Rhea" id="RHEA:35015"/>
        <dbReference type="ChEBI" id="CHEBI:57986"/>
    </reaction>
</comment>
<comment type="similarity">
    <text evidence="3 9">Belongs to the riboflavin transporter family.</text>
</comment>
<feature type="transmembrane region" description="Helical" evidence="9">
    <location>
        <begin position="141"/>
        <end position="161"/>
    </location>
</feature>
<feature type="transmembrane region" description="Helical" evidence="9">
    <location>
        <begin position="289"/>
        <end position="310"/>
    </location>
</feature>
<dbReference type="PANTHER" id="PTHR12929:SF10">
    <property type="entry name" value="RIBOFLAVIN TRANSPORTER"/>
    <property type="match status" value="1"/>
</dbReference>